<gene>
    <name evidence="2" type="ORF">C8P68_103184</name>
</gene>
<dbReference type="PANTHER" id="PTHR46331">
    <property type="entry name" value="VALACYCLOVIR HYDROLASE"/>
    <property type="match status" value="1"/>
</dbReference>
<evidence type="ECO:0000259" key="1">
    <source>
        <dbReference type="Pfam" id="PF00561"/>
    </source>
</evidence>
<dbReference type="AlphaFoldDB" id="A0A2T5JAY9"/>
<protein>
    <submittedName>
        <fullName evidence="2">Pimeloyl-ACP methyl ester carboxylesterase</fullName>
    </submittedName>
</protein>
<keyword evidence="3" id="KW-1185">Reference proteome</keyword>
<comment type="caution">
    <text evidence="2">The sequence shown here is derived from an EMBL/GenBank/DDBJ whole genome shotgun (WGS) entry which is preliminary data.</text>
</comment>
<dbReference type="Pfam" id="PF00561">
    <property type="entry name" value="Abhydrolase_1"/>
    <property type="match status" value="1"/>
</dbReference>
<dbReference type="SUPFAM" id="SSF53474">
    <property type="entry name" value="alpha/beta-Hydrolases"/>
    <property type="match status" value="1"/>
</dbReference>
<dbReference type="Gene3D" id="3.40.50.1820">
    <property type="entry name" value="alpha/beta hydrolase"/>
    <property type="match status" value="1"/>
</dbReference>
<feature type="domain" description="AB hydrolase-1" evidence="1">
    <location>
        <begin position="29"/>
        <end position="127"/>
    </location>
</feature>
<sequence>MENAAVKTGYAPVNGISMYYEIYGKGTMPLVLIHGGGSTIETTFGTLIPLLAGFTQLIAVELQAHGRTSDRDAPESFAQDADDVAALLHHLKIGKADVMGFSNGGSTVLQMAIRHPQLTNRVIAIAGATKRSGFINGFFEGMANVTIDVMPQGLKDAYLKVNPNTEGLQTMFEKDRNRMITFQDWPDEQLQSITAPTLLMVSDKDVITIEHTAELSRLIPNASLIVLPGHHGGFIGEMGNDPSNGVLPRVTVDLVKQFLSN</sequence>
<name>A0A2T5JAY9_9SPHI</name>
<reference evidence="2 3" key="1">
    <citation type="submission" date="2018-04" db="EMBL/GenBank/DDBJ databases">
        <title>Genomic Encyclopedia of Archaeal and Bacterial Type Strains, Phase II (KMG-II): from individual species to whole genera.</title>
        <authorList>
            <person name="Goeker M."/>
        </authorList>
    </citation>
    <scope>NUCLEOTIDE SEQUENCE [LARGE SCALE GENOMIC DNA]</scope>
    <source>
        <strain evidence="2 3">DSM 26809</strain>
    </source>
</reference>
<organism evidence="2 3">
    <name type="scientific">Mucilaginibacter yixingensis</name>
    <dbReference type="NCBI Taxonomy" id="1295612"/>
    <lineage>
        <taxon>Bacteria</taxon>
        <taxon>Pseudomonadati</taxon>
        <taxon>Bacteroidota</taxon>
        <taxon>Sphingobacteriia</taxon>
        <taxon>Sphingobacteriales</taxon>
        <taxon>Sphingobacteriaceae</taxon>
        <taxon>Mucilaginibacter</taxon>
    </lineage>
</organism>
<evidence type="ECO:0000313" key="2">
    <source>
        <dbReference type="EMBL" id="PTQ98025.1"/>
    </source>
</evidence>
<proteinExistence type="predicted"/>
<accession>A0A2T5JAY9</accession>
<dbReference type="PANTHER" id="PTHR46331:SF2">
    <property type="entry name" value="VALACYCLOVIR HYDROLASE"/>
    <property type="match status" value="1"/>
</dbReference>
<dbReference type="RefSeq" id="WP_107828215.1">
    <property type="nucleotide sequence ID" value="NZ_CP160205.1"/>
</dbReference>
<evidence type="ECO:0000313" key="3">
    <source>
        <dbReference type="Proteomes" id="UP000244168"/>
    </source>
</evidence>
<dbReference type="GO" id="GO:0017171">
    <property type="term" value="F:serine hydrolase activity"/>
    <property type="evidence" value="ECO:0007669"/>
    <property type="project" value="TreeGrafter"/>
</dbReference>
<dbReference type="OrthoDB" id="2247630at2"/>
<dbReference type="Proteomes" id="UP000244168">
    <property type="component" value="Unassembled WGS sequence"/>
</dbReference>
<dbReference type="InterPro" id="IPR000073">
    <property type="entry name" value="AB_hydrolase_1"/>
</dbReference>
<dbReference type="InterPro" id="IPR029058">
    <property type="entry name" value="AB_hydrolase_fold"/>
</dbReference>
<dbReference type="EMBL" id="QAOQ01000003">
    <property type="protein sequence ID" value="PTQ98025.1"/>
    <property type="molecule type" value="Genomic_DNA"/>
</dbReference>